<dbReference type="SUPFAM" id="SSF53323">
    <property type="entry name" value="Pyruvate-ferredoxin oxidoreductase, PFOR, domain III"/>
    <property type="match status" value="1"/>
</dbReference>
<accession>E1QFB9</accession>
<dbReference type="InterPro" id="IPR002869">
    <property type="entry name" value="Pyrv_flavodox_OxRed_cen"/>
</dbReference>
<dbReference type="eggNOG" id="COG1014">
    <property type="taxonomic scope" value="Bacteria"/>
</dbReference>
<gene>
    <name evidence="3" type="ordered locus">Deba_0885</name>
</gene>
<organism evidence="3 4">
    <name type="scientific">Desulfarculus baarsii (strain ATCC 33931 / DSM 2075 / LMG 7858 / VKM B-1802 / 2st14)</name>
    <dbReference type="NCBI Taxonomy" id="644282"/>
    <lineage>
        <taxon>Bacteria</taxon>
        <taxon>Pseudomonadati</taxon>
        <taxon>Thermodesulfobacteriota</taxon>
        <taxon>Desulfarculia</taxon>
        <taxon>Desulfarculales</taxon>
        <taxon>Desulfarculaceae</taxon>
        <taxon>Desulfarculus</taxon>
    </lineage>
</organism>
<sequence length="204" mass="21215">MKALRFEPLDIVITGVGGQGNVLASQALGMALVEAGYQVTVGETYGLSQRGGAVMSQVRVTTGQVMGPVIPANGAHAVVSLEPLEALRVLPDFGNPQVLVLTNNRPLLPINVISGEQKYPPLDELRQALGELSGRLHWLAATDEAIALGAPILANVIMLGGLLGTGLLPVDVELVAQALGEFFPPDKMAANRRALARGMALVAG</sequence>
<dbReference type="KEGG" id="dbr:Deba_0885"/>
<dbReference type="STRING" id="644282.Deba_0885"/>
<proteinExistence type="predicted"/>
<dbReference type="InterPro" id="IPR052198">
    <property type="entry name" value="IorB_Oxidoreductase"/>
</dbReference>
<keyword evidence="1 3" id="KW-0560">Oxidoreductase</keyword>
<dbReference type="RefSeq" id="WP_013257709.1">
    <property type="nucleotide sequence ID" value="NC_014365.1"/>
</dbReference>
<evidence type="ECO:0000256" key="1">
    <source>
        <dbReference type="ARBA" id="ARBA00023002"/>
    </source>
</evidence>
<keyword evidence="4" id="KW-1185">Reference proteome</keyword>
<name>E1QFB9_DESB2</name>
<dbReference type="HOGENOM" id="CLU_087284_1_1_7"/>
<dbReference type="Proteomes" id="UP000009047">
    <property type="component" value="Chromosome"/>
</dbReference>
<reference evidence="3 4" key="1">
    <citation type="journal article" date="2010" name="Stand. Genomic Sci.">
        <title>Complete genome sequence of Desulfarculus baarsii type strain (2st14).</title>
        <authorList>
            <person name="Sun H."/>
            <person name="Spring S."/>
            <person name="Lapidus A."/>
            <person name="Davenport K."/>
            <person name="Del Rio T.G."/>
            <person name="Tice H."/>
            <person name="Nolan M."/>
            <person name="Copeland A."/>
            <person name="Cheng J.F."/>
            <person name="Lucas S."/>
            <person name="Tapia R."/>
            <person name="Goodwin L."/>
            <person name="Pitluck S."/>
            <person name="Ivanova N."/>
            <person name="Pagani I."/>
            <person name="Mavromatis K."/>
            <person name="Ovchinnikova G."/>
            <person name="Pati A."/>
            <person name="Chen A."/>
            <person name="Palaniappan K."/>
            <person name="Hauser L."/>
            <person name="Chang Y.J."/>
            <person name="Jeffries C.D."/>
            <person name="Detter J.C."/>
            <person name="Han C."/>
            <person name="Rohde M."/>
            <person name="Brambilla E."/>
            <person name="Goker M."/>
            <person name="Woyke T."/>
            <person name="Bristow J."/>
            <person name="Eisen J.A."/>
            <person name="Markowitz V."/>
            <person name="Hugenholtz P."/>
            <person name="Kyrpides N.C."/>
            <person name="Klenk H.P."/>
            <person name="Land M."/>
        </authorList>
    </citation>
    <scope>NUCLEOTIDE SEQUENCE [LARGE SCALE GENOMIC DNA]</scope>
    <source>
        <strain evidence="4">ATCC 33931 / DSM 2075 / LMG 7858 / VKM B-1802 / 2st14</strain>
    </source>
</reference>
<dbReference type="InterPro" id="IPR019752">
    <property type="entry name" value="Pyrv/ketoisovalerate_OxRed_cat"/>
</dbReference>
<dbReference type="AlphaFoldDB" id="E1QFB9"/>
<feature type="domain" description="Pyruvate/ketoisovalerate oxidoreductase catalytic" evidence="2">
    <location>
        <begin position="17"/>
        <end position="199"/>
    </location>
</feature>
<dbReference type="EMBL" id="CP002085">
    <property type="protein sequence ID" value="ADK84255.1"/>
    <property type="molecule type" value="Genomic_DNA"/>
</dbReference>
<evidence type="ECO:0000313" key="4">
    <source>
        <dbReference type="Proteomes" id="UP000009047"/>
    </source>
</evidence>
<dbReference type="Pfam" id="PF01558">
    <property type="entry name" value="POR"/>
    <property type="match status" value="1"/>
</dbReference>
<dbReference type="Gene3D" id="3.40.920.10">
    <property type="entry name" value="Pyruvate-ferredoxin oxidoreductase, PFOR, domain III"/>
    <property type="match status" value="1"/>
</dbReference>
<dbReference type="GO" id="GO:0043805">
    <property type="term" value="F:indolepyruvate ferredoxin oxidoreductase activity"/>
    <property type="evidence" value="ECO:0007669"/>
    <property type="project" value="UniProtKB-EC"/>
</dbReference>
<dbReference type="PANTHER" id="PTHR43854">
    <property type="entry name" value="INDOLEPYRUVATE OXIDOREDUCTASE SUBUNIT IORB"/>
    <property type="match status" value="1"/>
</dbReference>
<dbReference type="PANTHER" id="PTHR43854:SF1">
    <property type="entry name" value="INDOLEPYRUVATE OXIDOREDUCTASE SUBUNIT IORB"/>
    <property type="match status" value="1"/>
</dbReference>
<evidence type="ECO:0000259" key="2">
    <source>
        <dbReference type="Pfam" id="PF01558"/>
    </source>
</evidence>
<evidence type="ECO:0000313" key="3">
    <source>
        <dbReference type="EMBL" id="ADK84255.1"/>
    </source>
</evidence>
<dbReference type="EC" id="1.2.7.8" evidence="3"/>
<protein>
    <submittedName>
        <fullName evidence="3">Indolepyruvate ferredoxin oxidoreductase</fullName>
        <ecNumber evidence="3">1.2.7.8</ecNumber>
    </submittedName>
</protein>
<dbReference type="OrthoDB" id="9800445at2"/>